<dbReference type="AntiFam" id="ANF00064">
    <property type="entry name" value="Unclear, Possibly translation of poorly localized IS Element IS621"/>
</dbReference>
<dbReference type="EMBL" id="SIZV01000029">
    <property type="protein sequence ID" value="TBR49338.1"/>
    <property type="molecule type" value="Genomic_DNA"/>
</dbReference>
<evidence type="ECO:0000313" key="4">
    <source>
        <dbReference type="Proteomes" id="UP000292187"/>
    </source>
</evidence>
<evidence type="ECO:0000313" key="2">
    <source>
        <dbReference type="EMBL" id="TBR49338.1"/>
    </source>
</evidence>
<comment type="caution">
    <text evidence="2">The sequence shown here is derived from an EMBL/GenBank/DDBJ whole genome shotgun (WGS) entry which is preliminary data.</text>
</comment>
<reference evidence="1 3" key="1">
    <citation type="submission" date="2018-03" db="EMBL/GenBank/DDBJ databases">
        <title>Whole Genome Sequencing of Escherichia coli isolates from wildlife.</title>
        <authorList>
            <person name="Whitehouse C.A."/>
            <person name="Lacher D.W."/>
            <person name="Mammel M.K."/>
            <person name="Barnaba T."/>
            <person name="Lorch J.M."/>
        </authorList>
    </citation>
    <scope>NUCLEOTIDE SEQUENCE [LARGE SCALE GENOMIC DNA]</scope>
    <source>
        <strain evidence="1 3">20507-2</strain>
    </source>
</reference>
<sequence>MVCHTLLPAKGSNFIVGRSSLRCVKNHIRSPGNPKGIRRYVPFRLMANVKLPDALRLSGLHCSGNLLNLHGFVGWIRRSRRIRH</sequence>
<dbReference type="AlphaFoldDB" id="A0A2T3RQD2"/>
<dbReference type="Proteomes" id="UP000292187">
    <property type="component" value="Unassembled WGS sequence"/>
</dbReference>
<protein>
    <submittedName>
        <fullName evidence="2">Uncharacterized protein</fullName>
    </submittedName>
</protein>
<evidence type="ECO:0000313" key="1">
    <source>
        <dbReference type="EMBL" id="PSY41515.1"/>
    </source>
</evidence>
<keyword evidence="3" id="KW-1185">Reference proteome</keyword>
<dbReference type="EMBL" id="PYQT01000013">
    <property type="protein sequence ID" value="PSY41515.1"/>
    <property type="molecule type" value="Genomic_DNA"/>
</dbReference>
<reference evidence="2 4" key="2">
    <citation type="submission" date="2019-02" db="EMBL/GenBank/DDBJ databases">
        <title>Draft genome sequence of Escherichia albertii strain Mex-12/320a, isolated from an infant with diarrhea, harboring virulence genes associated with diarrheagenic strains of enteropathogenic E. coli.</title>
        <authorList>
            <person name="Maldonado-Puga S."/>
            <person name="Meza-Segura M."/>
            <person name="Zaidi M.B."/>
            <person name="Estrada-Garcia T."/>
        </authorList>
    </citation>
    <scope>NUCLEOTIDE SEQUENCE [LARGE SCALE GENOMIC DNA]</scope>
    <source>
        <strain evidence="2 4">Mex-12/320a</strain>
    </source>
</reference>
<organism evidence="2 4">
    <name type="scientific">Escherichia albertii</name>
    <dbReference type="NCBI Taxonomy" id="208962"/>
    <lineage>
        <taxon>Bacteria</taxon>
        <taxon>Pseudomonadati</taxon>
        <taxon>Pseudomonadota</taxon>
        <taxon>Gammaproteobacteria</taxon>
        <taxon>Enterobacterales</taxon>
        <taxon>Enterobacteriaceae</taxon>
        <taxon>Escherichia</taxon>
    </lineage>
</organism>
<proteinExistence type="predicted"/>
<accession>A0A2T3RQD2</accession>
<gene>
    <name evidence="1" type="ORF">C7B09_13205</name>
    <name evidence="2" type="ORF">EYS06_19375</name>
</gene>
<dbReference type="Proteomes" id="UP000240382">
    <property type="component" value="Unassembled WGS sequence"/>
</dbReference>
<name>A0A2T3RQD2_ESCAL</name>
<evidence type="ECO:0000313" key="3">
    <source>
        <dbReference type="Proteomes" id="UP000240382"/>
    </source>
</evidence>